<keyword evidence="3" id="KW-0378">Hydrolase</keyword>
<dbReference type="InterPro" id="IPR003615">
    <property type="entry name" value="HNH_nuc"/>
</dbReference>
<evidence type="ECO:0000313" key="3">
    <source>
        <dbReference type="EMBL" id="QOK96571.1"/>
    </source>
</evidence>
<sequence length="145" mass="16150">MPARPCSICRHPACGVTIAKPGYCNKHQRPAGGWRDDRERGSRHARGYGADWERTRARILGRSGGLCECDECARLGRVRLATEVDHIVPKARGGTDDDDNLQAINVECHRAKTVRERRKPKRQDAPGSRGGRWVAGAWVMPRSGR</sequence>
<protein>
    <submittedName>
        <fullName evidence="3">HNH endonuclease</fullName>
    </submittedName>
</protein>
<accession>A0AA92QB86</accession>
<gene>
    <name evidence="3" type="ORF">HF909_09060</name>
</gene>
<dbReference type="GO" id="GO:0008270">
    <property type="term" value="F:zinc ion binding"/>
    <property type="evidence" value="ECO:0007669"/>
    <property type="project" value="InterPro"/>
</dbReference>
<dbReference type="InterPro" id="IPR002711">
    <property type="entry name" value="HNH"/>
</dbReference>
<name>A0AA92QB86_RALSL</name>
<dbReference type="GO" id="GO:0003676">
    <property type="term" value="F:nucleic acid binding"/>
    <property type="evidence" value="ECO:0007669"/>
    <property type="project" value="InterPro"/>
</dbReference>
<keyword evidence="3" id="KW-0255">Endonuclease</keyword>
<reference evidence="4" key="1">
    <citation type="submission" date="2020-04" db="EMBL/GenBank/DDBJ databases">
        <title>Ralstonia solanacearum UW576, UW763, UW773, and UW774.</title>
        <authorList>
            <person name="Steidl O."/>
            <person name="Truchon A."/>
            <person name="Allen C."/>
        </authorList>
    </citation>
    <scope>NUCLEOTIDE SEQUENCE [LARGE SCALE GENOMIC DNA]</scope>
    <source>
        <strain evidence="4">UW774</strain>
    </source>
</reference>
<evidence type="ECO:0000313" key="4">
    <source>
        <dbReference type="Proteomes" id="UP000593970"/>
    </source>
</evidence>
<dbReference type="SMART" id="SM00507">
    <property type="entry name" value="HNHc"/>
    <property type="match status" value="1"/>
</dbReference>
<evidence type="ECO:0000256" key="1">
    <source>
        <dbReference type="SAM" id="MobiDB-lite"/>
    </source>
</evidence>
<evidence type="ECO:0000259" key="2">
    <source>
        <dbReference type="SMART" id="SM00507"/>
    </source>
</evidence>
<keyword evidence="3" id="KW-0540">Nuclease</keyword>
<dbReference type="EMBL" id="CP051169">
    <property type="protein sequence ID" value="QOK96571.1"/>
    <property type="molecule type" value="Genomic_DNA"/>
</dbReference>
<dbReference type="GO" id="GO:0004519">
    <property type="term" value="F:endonuclease activity"/>
    <property type="evidence" value="ECO:0007669"/>
    <property type="project" value="UniProtKB-KW"/>
</dbReference>
<dbReference type="CDD" id="cd00085">
    <property type="entry name" value="HNHc"/>
    <property type="match status" value="1"/>
</dbReference>
<feature type="region of interest" description="Disordered" evidence="1">
    <location>
        <begin position="113"/>
        <end position="145"/>
    </location>
</feature>
<dbReference type="Gene3D" id="1.10.30.50">
    <property type="match status" value="1"/>
</dbReference>
<dbReference type="Pfam" id="PF01844">
    <property type="entry name" value="HNH"/>
    <property type="match status" value="1"/>
</dbReference>
<feature type="domain" description="HNH nuclease" evidence="2">
    <location>
        <begin position="54"/>
        <end position="110"/>
    </location>
</feature>
<dbReference type="Proteomes" id="UP000593970">
    <property type="component" value="Chromosome"/>
</dbReference>
<organism evidence="3 4">
    <name type="scientific">Ralstonia solanacearum</name>
    <name type="common">Pseudomonas solanacearum</name>
    <dbReference type="NCBI Taxonomy" id="305"/>
    <lineage>
        <taxon>Bacteria</taxon>
        <taxon>Pseudomonadati</taxon>
        <taxon>Pseudomonadota</taxon>
        <taxon>Betaproteobacteria</taxon>
        <taxon>Burkholderiales</taxon>
        <taxon>Burkholderiaceae</taxon>
        <taxon>Ralstonia</taxon>
        <taxon>Ralstonia solanacearum species complex</taxon>
    </lineage>
</organism>
<proteinExistence type="predicted"/>
<dbReference type="AlphaFoldDB" id="A0AA92QB86"/>